<name>A0AAD8RJS6_LOLMU</name>
<dbReference type="PANTHER" id="PTHR46224">
    <property type="entry name" value="ANKYRIN REPEAT FAMILY PROTEIN"/>
    <property type="match status" value="1"/>
</dbReference>
<evidence type="ECO:0000313" key="6">
    <source>
        <dbReference type="Proteomes" id="UP001231189"/>
    </source>
</evidence>
<dbReference type="Pfam" id="PF07719">
    <property type="entry name" value="TPR_2"/>
    <property type="match status" value="1"/>
</dbReference>
<feature type="repeat" description="TPR" evidence="4">
    <location>
        <begin position="396"/>
        <end position="429"/>
    </location>
</feature>
<dbReference type="SUPFAM" id="SSF48452">
    <property type="entry name" value="TPR-like"/>
    <property type="match status" value="1"/>
</dbReference>
<evidence type="ECO:0000256" key="1">
    <source>
        <dbReference type="ARBA" id="ARBA00022737"/>
    </source>
</evidence>
<keyword evidence="2 4" id="KW-0802">TPR repeat</keyword>
<evidence type="ECO:0000256" key="2">
    <source>
        <dbReference type="ARBA" id="ARBA00022803"/>
    </source>
</evidence>
<evidence type="ECO:0000256" key="4">
    <source>
        <dbReference type="PROSITE-ProRule" id="PRU00339"/>
    </source>
</evidence>
<dbReference type="InterPro" id="IPR011990">
    <property type="entry name" value="TPR-like_helical_dom_sf"/>
</dbReference>
<dbReference type="InterPro" id="IPR019734">
    <property type="entry name" value="TPR_rpt"/>
</dbReference>
<feature type="repeat" description="ANK" evidence="3">
    <location>
        <begin position="37"/>
        <end position="70"/>
    </location>
</feature>
<feature type="repeat" description="TPR" evidence="4">
    <location>
        <begin position="328"/>
        <end position="361"/>
    </location>
</feature>
<sequence length="449" mass="49258">MASSASDIALKAAFDGNLRLLKKMAKKVDLRRAKDAKGDTVLHFAARKGCLQIYRFLVEESGLDVNTLSKTGATPMDYAAFAGNVQVMRYLIDHGADPAIADQRGTTPLHSASEEGHCEAVRLLLSKGVPVDPVDHQGAPLHLAIAKDRPEVVKLLLEHGADPNKVVNQILSPLVMSVFGKSLRCMKILIEAGADLNARGNSGPTPLTQAVDDGFTDFIKLLLEAGADPNIPSEHGAIPVEIAAVHGRRDLVEVLFSRTKPVPSLPDWSVDGIIRTVNSPDIPLQACTQLFITLFQVIHMKLNALPVISASLYILHKFLAAVSVEEKIAYWKSKGKEAFAKEDYFTAMSFYGKVLDVNPSDATMYANQSLCWLRMRHGELALEDARKCRTMRPCWSKAWYREGAALSFMKDYEGAADAFQVALQLDPKSQEIREALRNAEKAAEEPQNL</sequence>
<keyword evidence="3" id="KW-0040">ANK repeat</keyword>
<dbReference type="InterPro" id="IPR013105">
    <property type="entry name" value="TPR_2"/>
</dbReference>
<feature type="repeat" description="ANK" evidence="3">
    <location>
        <begin position="104"/>
        <end position="136"/>
    </location>
</feature>
<dbReference type="InterPro" id="IPR036770">
    <property type="entry name" value="Ankyrin_rpt-contain_sf"/>
</dbReference>
<dbReference type="PROSITE" id="PS50297">
    <property type="entry name" value="ANK_REP_REGION"/>
    <property type="match status" value="5"/>
</dbReference>
<reference evidence="5" key="1">
    <citation type="submission" date="2023-07" db="EMBL/GenBank/DDBJ databases">
        <title>A chromosome-level genome assembly of Lolium multiflorum.</title>
        <authorList>
            <person name="Chen Y."/>
            <person name="Copetti D."/>
            <person name="Kolliker R."/>
            <person name="Studer B."/>
        </authorList>
    </citation>
    <scope>NUCLEOTIDE SEQUENCE</scope>
    <source>
        <strain evidence="5">02402/16</strain>
        <tissue evidence="5">Leaf</tissue>
    </source>
</reference>
<feature type="repeat" description="ANK" evidence="3">
    <location>
        <begin position="202"/>
        <end position="234"/>
    </location>
</feature>
<keyword evidence="6" id="KW-1185">Reference proteome</keyword>
<dbReference type="Gene3D" id="1.25.40.10">
    <property type="entry name" value="Tetratricopeptide repeat domain"/>
    <property type="match status" value="1"/>
</dbReference>
<dbReference type="EMBL" id="JAUUTY010000005">
    <property type="protein sequence ID" value="KAK1626349.1"/>
    <property type="molecule type" value="Genomic_DNA"/>
</dbReference>
<dbReference type="PROSITE" id="PS50005">
    <property type="entry name" value="TPR"/>
    <property type="match status" value="2"/>
</dbReference>
<organism evidence="5 6">
    <name type="scientific">Lolium multiflorum</name>
    <name type="common">Italian ryegrass</name>
    <name type="synonym">Lolium perenne subsp. multiflorum</name>
    <dbReference type="NCBI Taxonomy" id="4521"/>
    <lineage>
        <taxon>Eukaryota</taxon>
        <taxon>Viridiplantae</taxon>
        <taxon>Streptophyta</taxon>
        <taxon>Embryophyta</taxon>
        <taxon>Tracheophyta</taxon>
        <taxon>Spermatophyta</taxon>
        <taxon>Magnoliopsida</taxon>
        <taxon>Liliopsida</taxon>
        <taxon>Poales</taxon>
        <taxon>Poaceae</taxon>
        <taxon>BOP clade</taxon>
        <taxon>Pooideae</taxon>
        <taxon>Poodae</taxon>
        <taxon>Poeae</taxon>
        <taxon>Poeae Chloroplast Group 2 (Poeae type)</taxon>
        <taxon>Loliodinae</taxon>
        <taxon>Loliinae</taxon>
        <taxon>Lolium</taxon>
    </lineage>
</organism>
<accession>A0AAD8RJS6</accession>
<dbReference type="AlphaFoldDB" id="A0AAD8RJS6"/>
<comment type="caution">
    <text evidence="5">The sequence shown here is derived from an EMBL/GenBank/DDBJ whole genome shotgun (WGS) entry which is preliminary data.</text>
</comment>
<dbReference type="Gene3D" id="1.25.40.20">
    <property type="entry name" value="Ankyrin repeat-containing domain"/>
    <property type="match status" value="3"/>
</dbReference>
<proteinExistence type="predicted"/>
<keyword evidence="1" id="KW-0677">Repeat</keyword>
<feature type="repeat" description="ANK" evidence="3">
    <location>
        <begin position="136"/>
        <end position="168"/>
    </location>
</feature>
<feature type="repeat" description="ANK" evidence="3">
    <location>
        <begin position="71"/>
        <end position="103"/>
    </location>
</feature>
<dbReference type="PRINTS" id="PR01415">
    <property type="entry name" value="ANKYRIN"/>
</dbReference>
<dbReference type="SMART" id="SM00028">
    <property type="entry name" value="TPR"/>
    <property type="match status" value="2"/>
</dbReference>
<dbReference type="SMART" id="SM00248">
    <property type="entry name" value="ANK"/>
    <property type="match status" value="7"/>
</dbReference>
<protein>
    <submittedName>
        <fullName evidence="5">Uncharacterized protein</fullName>
    </submittedName>
</protein>
<dbReference type="SUPFAM" id="SSF48403">
    <property type="entry name" value="Ankyrin repeat"/>
    <property type="match status" value="1"/>
</dbReference>
<dbReference type="PROSITE" id="PS50088">
    <property type="entry name" value="ANK_REPEAT"/>
    <property type="match status" value="5"/>
</dbReference>
<dbReference type="InterPro" id="IPR002110">
    <property type="entry name" value="Ankyrin_rpt"/>
</dbReference>
<dbReference type="Pfam" id="PF00023">
    <property type="entry name" value="Ank"/>
    <property type="match status" value="2"/>
</dbReference>
<gene>
    <name evidence="5" type="ORF">QYE76_000664</name>
</gene>
<evidence type="ECO:0000313" key="5">
    <source>
        <dbReference type="EMBL" id="KAK1626349.1"/>
    </source>
</evidence>
<dbReference type="InterPro" id="IPR051616">
    <property type="entry name" value="Cul2-RING_E3_ligase_SR"/>
</dbReference>
<dbReference type="PANTHER" id="PTHR46224:SF37">
    <property type="entry name" value="OS12G0600100 PROTEIN"/>
    <property type="match status" value="1"/>
</dbReference>
<dbReference type="Pfam" id="PF12796">
    <property type="entry name" value="Ank_2"/>
    <property type="match status" value="2"/>
</dbReference>
<evidence type="ECO:0000256" key="3">
    <source>
        <dbReference type="PROSITE-ProRule" id="PRU00023"/>
    </source>
</evidence>
<dbReference type="Proteomes" id="UP001231189">
    <property type="component" value="Unassembled WGS sequence"/>
</dbReference>